<evidence type="ECO:0000256" key="2">
    <source>
        <dbReference type="ARBA" id="ARBA00022475"/>
    </source>
</evidence>
<comment type="caution">
    <text evidence="8">The sequence shown here is derived from an EMBL/GenBank/DDBJ whole genome shotgun (WGS) entry which is preliminary data.</text>
</comment>
<evidence type="ECO:0000313" key="9">
    <source>
        <dbReference type="Proteomes" id="UP000093412"/>
    </source>
</evidence>
<keyword evidence="2" id="KW-1003">Cell membrane</keyword>
<feature type="transmembrane region" description="Helical" evidence="7">
    <location>
        <begin position="319"/>
        <end position="339"/>
    </location>
</feature>
<sequence length="488" mass="51039">MSTSTPAENADATGSGQAAPARPRPELPPAGQTPVAQRPHGGAGDRLRLWWDALARPAQWAFGAPFVLFIALLPILNIPVLTTVGTNFGAVMAQFGMYALIAIGLNVVVGQAGLLDLGYVGFYAIGAYTLAILTSPDSPWNVTQPEGWLSDDWAWLAILPVAVAITAMSGLVLGSPTLRLRGDYLAIVTLGFGEIVRLLADNLDEITGGGQGLKSVAYPRLGVTEELPNGVFSAGNVGSTLNSGVWWFWLSLVFIIISLLLVGNLERSRVGRAWVAIREDEDAAEIMGVPTFKFKLWAFVIGASIGGVSGAIYAGQVQFVIPTNFNIINSVLFLCAVVLGGQGNKLGVILGAFIIVYLPNFFLGRTSLFGIPIDGNAIANYKYLFFGVALMVLMIFRPQGLIPVRQKLLTYGRELYVAARRTLAKVPDGGPQPAYATSAPSSGTAGTSGAPGAPAGSTGGHAPTGRGPDGPTDSDPTGNDGTTDGGNR</sequence>
<feature type="transmembrane region" description="Helical" evidence="7">
    <location>
        <begin position="153"/>
        <end position="172"/>
    </location>
</feature>
<dbReference type="Proteomes" id="UP000093412">
    <property type="component" value="Unassembled WGS sequence"/>
</dbReference>
<keyword evidence="3 7" id="KW-0812">Transmembrane</keyword>
<proteinExistence type="predicted"/>
<feature type="compositionally biased region" description="Polar residues" evidence="6">
    <location>
        <begin position="1"/>
        <end position="16"/>
    </location>
</feature>
<feature type="transmembrane region" description="Helical" evidence="7">
    <location>
        <begin position="346"/>
        <end position="363"/>
    </location>
</feature>
<keyword evidence="4 7" id="KW-1133">Transmembrane helix</keyword>
<dbReference type="RefSeq" id="WP_083201616.1">
    <property type="nucleotide sequence ID" value="NZ_MAQA01000074.1"/>
</dbReference>
<feature type="transmembrane region" description="Helical" evidence="7">
    <location>
        <begin position="184"/>
        <end position="200"/>
    </location>
</feature>
<dbReference type="PANTHER" id="PTHR30482">
    <property type="entry name" value="HIGH-AFFINITY BRANCHED-CHAIN AMINO ACID TRANSPORT SYSTEM PERMEASE"/>
    <property type="match status" value="1"/>
</dbReference>
<evidence type="ECO:0000256" key="7">
    <source>
        <dbReference type="SAM" id="Phobius"/>
    </source>
</evidence>
<evidence type="ECO:0000256" key="1">
    <source>
        <dbReference type="ARBA" id="ARBA00004651"/>
    </source>
</evidence>
<dbReference type="EMBL" id="MAQA01000074">
    <property type="protein sequence ID" value="OCI29470.1"/>
    <property type="molecule type" value="Genomic_DNA"/>
</dbReference>
<feature type="compositionally biased region" description="Low complexity" evidence="6">
    <location>
        <begin position="433"/>
        <end position="488"/>
    </location>
</feature>
<feature type="transmembrane region" description="Helical" evidence="7">
    <location>
        <begin position="88"/>
        <end position="109"/>
    </location>
</feature>
<dbReference type="Pfam" id="PF02653">
    <property type="entry name" value="BPD_transp_2"/>
    <property type="match status" value="1"/>
</dbReference>
<feature type="transmembrane region" description="Helical" evidence="7">
    <location>
        <begin position="296"/>
        <end position="313"/>
    </location>
</feature>
<gene>
    <name evidence="8" type="ORF">OERS_38370</name>
</gene>
<evidence type="ECO:0000256" key="3">
    <source>
        <dbReference type="ARBA" id="ARBA00022692"/>
    </source>
</evidence>
<feature type="region of interest" description="Disordered" evidence="6">
    <location>
        <begin position="1"/>
        <end position="41"/>
    </location>
</feature>
<dbReference type="PANTHER" id="PTHR30482:SF10">
    <property type="entry name" value="HIGH-AFFINITY BRANCHED-CHAIN AMINO ACID TRANSPORT PROTEIN BRAE"/>
    <property type="match status" value="1"/>
</dbReference>
<reference evidence="8 9" key="1">
    <citation type="submission" date="2016-06" db="EMBL/GenBank/DDBJ databases">
        <title>Genome sequence of Oerskovia enterophila DSM 43852.</title>
        <authorList>
            <person name="Poehlein A."/>
            <person name="Jag V."/>
            <person name="Bengelsdorf F.R."/>
            <person name="Daniel R."/>
            <person name="Duerre P."/>
        </authorList>
    </citation>
    <scope>NUCLEOTIDE SEQUENCE [LARGE SCALE GENOMIC DNA]</scope>
    <source>
        <strain evidence="8 9">DSM 43852</strain>
    </source>
</reference>
<keyword evidence="9" id="KW-1185">Reference proteome</keyword>
<evidence type="ECO:0000256" key="5">
    <source>
        <dbReference type="ARBA" id="ARBA00023136"/>
    </source>
</evidence>
<dbReference type="CDD" id="cd06581">
    <property type="entry name" value="TM_PBP1_LivM_like"/>
    <property type="match status" value="1"/>
</dbReference>
<organism evidence="8 9">
    <name type="scientific">Oerskovia enterophila</name>
    <dbReference type="NCBI Taxonomy" id="43678"/>
    <lineage>
        <taxon>Bacteria</taxon>
        <taxon>Bacillati</taxon>
        <taxon>Actinomycetota</taxon>
        <taxon>Actinomycetes</taxon>
        <taxon>Micrococcales</taxon>
        <taxon>Cellulomonadaceae</taxon>
        <taxon>Oerskovia</taxon>
    </lineage>
</organism>
<feature type="transmembrane region" description="Helical" evidence="7">
    <location>
        <begin position="246"/>
        <end position="265"/>
    </location>
</feature>
<feature type="transmembrane region" description="Helical" evidence="7">
    <location>
        <begin position="114"/>
        <end position="133"/>
    </location>
</feature>
<comment type="subcellular location">
    <subcellularLocation>
        <location evidence="1">Cell membrane</location>
        <topology evidence="1">Multi-pass membrane protein</topology>
    </subcellularLocation>
</comment>
<feature type="transmembrane region" description="Helical" evidence="7">
    <location>
        <begin position="383"/>
        <end position="404"/>
    </location>
</feature>
<name>A0ABX2XYT2_9CELL</name>
<feature type="region of interest" description="Disordered" evidence="6">
    <location>
        <begin position="428"/>
        <end position="488"/>
    </location>
</feature>
<accession>A0ABX2XYT2</accession>
<protein>
    <submittedName>
        <fullName evidence="8">Leucine/isoleucine/valine transporter permease subunit</fullName>
    </submittedName>
</protein>
<evidence type="ECO:0000256" key="4">
    <source>
        <dbReference type="ARBA" id="ARBA00022989"/>
    </source>
</evidence>
<evidence type="ECO:0000256" key="6">
    <source>
        <dbReference type="SAM" id="MobiDB-lite"/>
    </source>
</evidence>
<evidence type="ECO:0000313" key="8">
    <source>
        <dbReference type="EMBL" id="OCI29470.1"/>
    </source>
</evidence>
<dbReference type="InterPro" id="IPR001851">
    <property type="entry name" value="ABC_transp_permease"/>
</dbReference>
<feature type="transmembrane region" description="Helical" evidence="7">
    <location>
        <begin position="58"/>
        <end position="76"/>
    </location>
</feature>
<keyword evidence="5 7" id="KW-0472">Membrane</keyword>
<dbReference type="InterPro" id="IPR043428">
    <property type="entry name" value="LivM-like"/>
</dbReference>